<proteinExistence type="predicted"/>
<dbReference type="InterPro" id="IPR005135">
    <property type="entry name" value="Endo/exonuclease/phosphatase"/>
</dbReference>
<gene>
    <name evidence="2" type="ORF">ABMA27_005308</name>
</gene>
<dbReference type="EMBL" id="JBEUOH010000018">
    <property type="protein sequence ID" value="KAL0870283.1"/>
    <property type="molecule type" value="Genomic_DNA"/>
</dbReference>
<evidence type="ECO:0000313" key="2">
    <source>
        <dbReference type="EMBL" id="KAL0870283.1"/>
    </source>
</evidence>
<accession>A0ABR3HIS5</accession>
<comment type="caution">
    <text evidence="2">The sequence shown here is derived from an EMBL/GenBank/DDBJ whole genome shotgun (WGS) entry which is preliminary data.</text>
</comment>
<feature type="domain" description="Endonuclease/exonuclease/phosphatase" evidence="1">
    <location>
        <begin position="3"/>
        <end position="213"/>
    </location>
</feature>
<dbReference type="PANTHER" id="PTHR33395">
    <property type="entry name" value="TRANSCRIPTASE, PUTATIVE-RELATED-RELATED"/>
    <property type="match status" value="1"/>
</dbReference>
<dbReference type="Gene3D" id="3.60.10.10">
    <property type="entry name" value="Endonuclease/exonuclease/phosphatase"/>
    <property type="match status" value="1"/>
</dbReference>
<sequence length="276" mass="31473">MVNIYYQNARGLRTKTVQFKRNIQLHSYDVVIITETWLLDGINNEELFSDKYAVWRRDRDYSSVGQERGGGVLIATRYDLVTHARPEWHSTAEDIWVSIDIGAKGKSPISLHIGCLYLCQQNLGLSFNTQLINFSERVFFIAGDFNLSNISWSSANGSNYLTPLVDSANSNHTELLDLINLCGLRQFNNVKNNMDRLLDLVISNEDVSVSHCKEPLVREDPYHPALICKLNFINLPALKLIIPHYVPILIVKIGKPCYPVGRWMMQLRFSTISCLP</sequence>
<dbReference type="InterPro" id="IPR036691">
    <property type="entry name" value="Endo/exonu/phosph_ase_sf"/>
</dbReference>
<evidence type="ECO:0000313" key="3">
    <source>
        <dbReference type="Proteomes" id="UP001549920"/>
    </source>
</evidence>
<dbReference type="Pfam" id="PF03372">
    <property type="entry name" value="Exo_endo_phos"/>
    <property type="match status" value="1"/>
</dbReference>
<organism evidence="2 3">
    <name type="scientific">Loxostege sticticalis</name>
    <name type="common">Beet webworm moth</name>
    <dbReference type="NCBI Taxonomy" id="481309"/>
    <lineage>
        <taxon>Eukaryota</taxon>
        <taxon>Metazoa</taxon>
        <taxon>Ecdysozoa</taxon>
        <taxon>Arthropoda</taxon>
        <taxon>Hexapoda</taxon>
        <taxon>Insecta</taxon>
        <taxon>Pterygota</taxon>
        <taxon>Neoptera</taxon>
        <taxon>Endopterygota</taxon>
        <taxon>Lepidoptera</taxon>
        <taxon>Glossata</taxon>
        <taxon>Ditrysia</taxon>
        <taxon>Pyraloidea</taxon>
        <taxon>Crambidae</taxon>
        <taxon>Pyraustinae</taxon>
        <taxon>Loxostege</taxon>
    </lineage>
</organism>
<keyword evidence="3" id="KW-1185">Reference proteome</keyword>
<dbReference type="PANTHER" id="PTHR33395:SF22">
    <property type="entry name" value="REVERSE TRANSCRIPTASE DOMAIN-CONTAINING PROTEIN"/>
    <property type="match status" value="1"/>
</dbReference>
<evidence type="ECO:0000259" key="1">
    <source>
        <dbReference type="Pfam" id="PF03372"/>
    </source>
</evidence>
<name>A0ABR3HIS5_LOXSC</name>
<dbReference type="Proteomes" id="UP001549920">
    <property type="component" value="Unassembled WGS sequence"/>
</dbReference>
<dbReference type="SUPFAM" id="SSF56219">
    <property type="entry name" value="DNase I-like"/>
    <property type="match status" value="1"/>
</dbReference>
<reference evidence="2 3" key="1">
    <citation type="submission" date="2024-06" db="EMBL/GenBank/DDBJ databases">
        <title>A chromosome-level genome assembly of beet webworm, Loxostege sticticalis.</title>
        <authorList>
            <person name="Zhang Y."/>
        </authorList>
    </citation>
    <scope>NUCLEOTIDE SEQUENCE [LARGE SCALE GENOMIC DNA]</scope>
    <source>
        <strain evidence="2">AQ026</strain>
        <tissue evidence="2">Whole body</tissue>
    </source>
</reference>
<protein>
    <recommendedName>
        <fullName evidence="1">Endonuclease/exonuclease/phosphatase domain-containing protein</fullName>
    </recommendedName>
</protein>